<dbReference type="Pfam" id="PF00027">
    <property type="entry name" value="cNMP_binding"/>
    <property type="match status" value="1"/>
</dbReference>
<dbReference type="PANTHER" id="PTHR48105">
    <property type="entry name" value="THIOREDOXIN REDUCTASE 1-RELATED-RELATED"/>
    <property type="match status" value="1"/>
</dbReference>
<name>A0A5B8G0U5_9RHOB</name>
<reference evidence="5 6" key="1">
    <citation type="submission" date="2019-06" db="EMBL/GenBank/DDBJ databases">
        <title>Genome sequence of Rhodobacteraceae bacterium D4M1.</title>
        <authorList>
            <person name="Cao J."/>
        </authorList>
    </citation>
    <scope>NUCLEOTIDE SEQUENCE [LARGE SCALE GENOMIC DNA]</scope>
    <source>
        <strain evidence="5 6">D4M1</strain>
        <plasmid evidence="6">pd4m1b</plasmid>
    </source>
</reference>
<dbReference type="GO" id="GO:0016491">
    <property type="term" value="F:oxidoreductase activity"/>
    <property type="evidence" value="ECO:0007669"/>
    <property type="project" value="UniProtKB-KW"/>
</dbReference>
<evidence type="ECO:0000259" key="4">
    <source>
        <dbReference type="PROSITE" id="PS50042"/>
    </source>
</evidence>
<dbReference type="SUPFAM" id="SSF51206">
    <property type="entry name" value="cAMP-binding domain-like"/>
    <property type="match status" value="1"/>
</dbReference>
<dbReference type="InterPro" id="IPR050097">
    <property type="entry name" value="Ferredoxin-NADP_redctase_2"/>
</dbReference>
<dbReference type="Proteomes" id="UP000305888">
    <property type="component" value="Plasmid pD4M1B"/>
</dbReference>
<sequence>MSDRVPASADPSARLRVYPVLTPAQCDRIRAFASEDALHAGDVLFERGGRRADLFVLLEGAIGIFHGDLAGGATETPVTVHRAGQFTGELDHVSFRALLVSARVLEPGRVLRVASGDVARLMSAEPEIGEILMRAFILRRMDFLHAGAAGITLIGPASHPDLLRLERFALRNGYPLRLVDTLGAPEAPAVLEGLGLGPADLPAVVLPGGDILRNPATPELADRLGLTEASDPLRVWDVVVVGAGPAGLATATYAASEGLSCLVIEALAPGGQAGTSSRIENYLGFPTGISGQALAARAQVQAQKFGARIAVSRAVTGVNCSCHPFRVTLEDGQDLLAATLVIASGARYRRLALSGCAAFEGSGIHYAATAMEAALCAGSDAVIVGGGNSAGQAAVYLSRRSRHVHVLVRGAGLAATMSDYLVTRIRLSPDITLHPYSEVVALTGPDRLRQVTWRDIRSGAETRVEAGNLFTMIGAEPNTAWLEGCLPLDDSGFVLTGAAAGAASPYATACPGIYAVGDVRSGSVKRVAASVGEGSAVVQELHRFLATV</sequence>
<dbReference type="PRINTS" id="PR00469">
    <property type="entry name" value="PNDRDTASEII"/>
</dbReference>
<dbReference type="PRINTS" id="PR00368">
    <property type="entry name" value="FADPNR"/>
</dbReference>
<evidence type="ECO:0000256" key="2">
    <source>
        <dbReference type="ARBA" id="ARBA00022630"/>
    </source>
</evidence>
<dbReference type="InterPro" id="IPR036188">
    <property type="entry name" value="FAD/NAD-bd_sf"/>
</dbReference>
<dbReference type="InterPro" id="IPR000595">
    <property type="entry name" value="cNMP-bd_dom"/>
</dbReference>
<dbReference type="CDD" id="cd00038">
    <property type="entry name" value="CAP_ED"/>
    <property type="match status" value="1"/>
</dbReference>
<geneLocation type="plasmid" evidence="6">
    <name>pd4m1b</name>
</geneLocation>
<gene>
    <name evidence="5" type="ORF">FDP22_20895</name>
</gene>
<dbReference type="PROSITE" id="PS50042">
    <property type="entry name" value="CNMP_BINDING_3"/>
    <property type="match status" value="1"/>
</dbReference>
<dbReference type="InterPro" id="IPR023753">
    <property type="entry name" value="FAD/NAD-binding_dom"/>
</dbReference>
<keyword evidence="3" id="KW-0560">Oxidoreductase</keyword>
<dbReference type="SUPFAM" id="SSF51905">
    <property type="entry name" value="FAD/NAD(P)-binding domain"/>
    <property type="match status" value="1"/>
</dbReference>
<evidence type="ECO:0000256" key="3">
    <source>
        <dbReference type="ARBA" id="ARBA00023002"/>
    </source>
</evidence>
<accession>A0A5B8G0U5</accession>
<evidence type="ECO:0000256" key="1">
    <source>
        <dbReference type="ARBA" id="ARBA00018719"/>
    </source>
</evidence>
<feature type="domain" description="Cyclic nucleotide-binding" evidence="4">
    <location>
        <begin position="17"/>
        <end position="139"/>
    </location>
</feature>
<dbReference type="RefSeq" id="WP_138576115.1">
    <property type="nucleotide sequence ID" value="NZ_CP040820.1"/>
</dbReference>
<keyword evidence="6" id="KW-1185">Reference proteome</keyword>
<proteinExistence type="predicted"/>
<keyword evidence="2" id="KW-0285">Flavoprotein</keyword>
<dbReference type="Pfam" id="PF07992">
    <property type="entry name" value="Pyr_redox_2"/>
    <property type="match status" value="1"/>
</dbReference>
<keyword evidence="5" id="KW-0614">Plasmid</keyword>
<dbReference type="OrthoDB" id="9786503at2"/>
<protein>
    <recommendedName>
        <fullName evidence="1">Thioredoxin reductase</fullName>
    </recommendedName>
</protein>
<dbReference type="Gene3D" id="3.50.50.60">
    <property type="entry name" value="FAD/NAD(P)-binding domain"/>
    <property type="match status" value="2"/>
</dbReference>
<dbReference type="InterPro" id="IPR018490">
    <property type="entry name" value="cNMP-bd_dom_sf"/>
</dbReference>
<dbReference type="InterPro" id="IPR014710">
    <property type="entry name" value="RmlC-like_jellyroll"/>
</dbReference>
<dbReference type="AlphaFoldDB" id="A0A5B8G0U5"/>
<dbReference type="KEGG" id="ppru:FDP22_20895"/>
<evidence type="ECO:0000313" key="6">
    <source>
        <dbReference type="Proteomes" id="UP000305888"/>
    </source>
</evidence>
<dbReference type="Gene3D" id="2.60.120.10">
    <property type="entry name" value="Jelly Rolls"/>
    <property type="match status" value="1"/>
</dbReference>
<dbReference type="EMBL" id="CP040820">
    <property type="protein sequence ID" value="QDL94335.1"/>
    <property type="molecule type" value="Genomic_DNA"/>
</dbReference>
<evidence type="ECO:0000313" key="5">
    <source>
        <dbReference type="EMBL" id="QDL94335.1"/>
    </source>
</evidence>
<organism evidence="5 6">
    <name type="scientific">Paroceanicella profunda</name>
    <dbReference type="NCBI Taxonomy" id="2579971"/>
    <lineage>
        <taxon>Bacteria</taxon>
        <taxon>Pseudomonadati</taxon>
        <taxon>Pseudomonadota</taxon>
        <taxon>Alphaproteobacteria</taxon>
        <taxon>Rhodobacterales</taxon>
        <taxon>Paracoccaceae</taxon>
        <taxon>Paroceanicella</taxon>
    </lineage>
</organism>